<dbReference type="KEGG" id="ttf:THTE_0545"/>
<keyword evidence="3" id="KW-1185">Reference proteome</keyword>
<dbReference type="Proteomes" id="UP000215086">
    <property type="component" value="Chromosome"/>
</dbReference>
<feature type="region of interest" description="Disordered" evidence="1">
    <location>
        <begin position="1"/>
        <end position="23"/>
    </location>
</feature>
<evidence type="ECO:0000256" key="1">
    <source>
        <dbReference type="SAM" id="MobiDB-lite"/>
    </source>
</evidence>
<protein>
    <submittedName>
        <fullName evidence="2">Uncharacterized protein</fullName>
    </submittedName>
</protein>
<dbReference type="AlphaFoldDB" id="A0A286RB24"/>
<dbReference type="EMBL" id="CP018477">
    <property type="protein sequence ID" value="ASV73147.1"/>
    <property type="molecule type" value="Genomic_DNA"/>
</dbReference>
<feature type="compositionally biased region" description="Basic and acidic residues" evidence="1">
    <location>
        <begin position="14"/>
        <end position="23"/>
    </location>
</feature>
<evidence type="ECO:0000313" key="2">
    <source>
        <dbReference type="EMBL" id="ASV73147.1"/>
    </source>
</evidence>
<evidence type="ECO:0000313" key="3">
    <source>
        <dbReference type="Proteomes" id="UP000215086"/>
    </source>
</evidence>
<proteinExistence type="predicted"/>
<reference evidence="2 3" key="1">
    <citation type="journal article" name="Front. Microbiol.">
        <title>Sugar Metabolism of the First Thermophilic Planctomycete Thermogutta terrifontis: Comparative Genomic and Transcriptomic Approaches.</title>
        <authorList>
            <person name="Elcheninov A.G."/>
            <person name="Menzel P."/>
            <person name="Gudbergsdottir S.R."/>
            <person name="Slesarev A.I."/>
            <person name="Kadnikov V.V."/>
            <person name="Krogh A."/>
            <person name="Bonch-Osmolovskaya E.A."/>
            <person name="Peng X."/>
            <person name="Kublanov I.V."/>
        </authorList>
    </citation>
    <scope>NUCLEOTIDE SEQUENCE [LARGE SCALE GENOMIC DNA]</scope>
    <source>
        <strain evidence="2 3">R1</strain>
    </source>
</reference>
<sequence>MAPHLSPELPAGGKEPRRENGARRYKGDVNRLALIPRNYPTGQALYFEHRPLSTKPKNFIAIVVLQADLQTLLFFNLDQFVKFRFSA</sequence>
<gene>
    <name evidence="2" type="ORF">THTE_0545</name>
</gene>
<organism evidence="2 3">
    <name type="scientific">Thermogutta terrifontis</name>
    <dbReference type="NCBI Taxonomy" id="1331910"/>
    <lineage>
        <taxon>Bacteria</taxon>
        <taxon>Pseudomonadati</taxon>
        <taxon>Planctomycetota</taxon>
        <taxon>Planctomycetia</taxon>
        <taxon>Pirellulales</taxon>
        <taxon>Thermoguttaceae</taxon>
        <taxon>Thermogutta</taxon>
    </lineage>
</organism>
<accession>A0A286RB24</accession>
<name>A0A286RB24_9BACT</name>